<dbReference type="InterPro" id="IPR012902">
    <property type="entry name" value="N_methyl_site"/>
</dbReference>
<dbReference type="InterPro" id="IPR045584">
    <property type="entry name" value="Pilin-like"/>
</dbReference>
<keyword evidence="3" id="KW-1185">Reference proteome</keyword>
<proteinExistence type="predicted"/>
<keyword evidence="1" id="KW-0812">Transmembrane</keyword>
<feature type="transmembrane region" description="Helical" evidence="1">
    <location>
        <begin position="27"/>
        <end position="49"/>
    </location>
</feature>
<organism evidence="2 3">
    <name type="scientific">Brunnivagina elsteri CCALA 953</name>
    <dbReference type="NCBI Taxonomy" id="987040"/>
    <lineage>
        <taxon>Bacteria</taxon>
        <taxon>Bacillati</taxon>
        <taxon>Cyanobacteriota</taxon>
        <taxon>Cyanophyceae</taxon>
        <taxon>Nostocales</taxon>
        <taxon>Calotrichaceae</taxon>
        <taxon>Brunnivagina</taxon>
    </lineage>
</organism>
<name>A0A2A2TR85_9CYAN</name>
<dbReference type="Pfam" id="PF07963">
    <property type="entry name" value="N_methyl"/>
    <property type="match status" value="1"/>
</dbReference>
<evidence type="ECO:0000313" key="3">
    <source>
        <dbReference type="Proteomes" id="UP000218238"/>
    </source>
</evidence>
<dbReference type="Proteomes" id="UP000218238">
    <property type="component" value="Unassembled WGS sequence"/>
</dbReference>
<dbReference type="AlphaFoldDB" id="A0A2A2TR85"/>
<accession>A0A2A2TR85</accession>
<keyword evidence="1" id="KW-1133">Transmembrane helix</keyword>
<gene>
    <name evidence="2" type="ORF">CK510_00660</name>
</gene>
<dbReference type="OrthoDB" id="461075at2"/>
<dbReference type="SUPFAM" id="SSF54523">
    <property type="entry name" value="Pili subunits"/>
    <property type="match status" value="1"/>
</dbReference>
<reference evidence="2 3" key="1">
    <citation type="submission" date="2017-08" db="EMBL/GenBank/DDBJ databases">
        <title>Draft genome sequence of filamentous cyanobacterium Calothrix elsteri CCALA 953.</title>
        <authorList>
            <person name="Gagunashvili A.N."/>
            <person name="Elster J."/>
            <person name="Andresson O.S."/>
        </authorList>
    </citation>
    <scope>NUCLEOTIDE SEQUENCE [LARGE SCALE GENOMIC DNA]</scope>
    <source>
        <strain evidence="2 3">CCALA 953</strain>
    </source>
</reference>
<protein>
    <submittedName>
        <fullName evidence="2">Prepilin-type cleavage/methylation domain-containing protein</fullName>
    </submittedName>
</protein>
<evidence type="ECO:0000313" key="2">
    <source>
        <dbReference type="EMBL" id="PAX60668.1"/>
    </source>
</evidence>
<sequence>MGSVLKFFLKIHLKGFRKKTTTNGFTLIELLVAMILAVLVITPLLGFMVDILQTDRKEGVKATTEQEMQTAYDFIARDLQQALYIYDSDGVTRDNSATATLSGIRNQIPPVRAATGCNNVNTCKPIVVFWKREFLPESAGVSSTTDTNKNDGFAYSLVAYYLITEPSTTWSPSARIGRFQIRGLVNISNSNAVGQGSDVGFNPPPLSSTIAGANLKQKMNQWVAATGAYTQRIATLVDYVHTPPTGVTTPENSFQACENPNPRAIGNITSGFYACVDADQVAAQIFLRGSAYTRLNDSNTIAYEPSNPSNTSYFPIASGRIQGRGFLFTK</sequence>
<dbReference type="RefSeq" id="WP_095719837.1">
    <property type="nucleotide sequence ID" value="NZ_NTFS01000003.1"/>
</dbReference>
<comment type="caution">
    <text evidence="2">The sequence shown here is derived from an EMBL/GenBank/DDBJ whole genome shotgun (WGS) entry which is preliminary data.</text>
</comment>
<dbReference type="NCBIfam" id="TIGR02532">
    <property type="entry name" value="IV_pilin_GFxxxE"/>
    <property type="match status" value="1"/>
</dbReference>
<dbReference type="NCBIfam" id="NF038304">
    <property type="entry name" value="EPS_HpsC"/>
    <property type="match status" value="1"/>
</dbReference>
<dbReference type="EMBL" id="NTFS01000003">
    <property type="protein sequence ID" value="PAX60668.1"/>
    <property type="molecule type" value="Genomic_DNA"/>
</dbReference>
<evidence type="ECO:0000256" key="1">
    <source>
        <dbReference type="SAM" id="Phobius"/>
    </source>
</evidence>
<keyword evidence="1" id="KW-0472">Membrane</keyword>